<evidence type="ECO:0000313" key="1">
    <source>
        <dbReference type="EMBL" id="KAL2554939.1"/>
    </source>
</evidence>
<gene>
    <name evidence="1" type="ORF">Fot_08558</name>
</gene>
<keyword evidence="2" id="KW-1185">Reference proteome</keyword>
<reference evidence="2" key="1">
    <citation type="submission" date="2024-07" db="EMBL/GenBank/DDBJ databases">
        <title>Two chromosome-level genome assemblies of Korean endemic species Abeliophyllum distichum and Forsythia ovata (Oleaceae).</title>
        <authorList>
            <person name="Jang H."/>
        </authorList>
    </citation>
    <scope>NUCLEOTIDE SEQUENCE [LARGE SCALE GENOMIC DNA]</scope>
</reference>
<dbReference type="EMBL" id="JBFOLJ010000002">
    <property type="protein sequence ID" value="KAL2554939.1"/>
    <property type="molecule type" value="Genomic_DNA"/>
</dbReference>
<evidence type="ECO:0000313" key="2">
    <source>
        <dbReference type="Proteomes" id="UP001604277"/>
    </source>
</evidence>
<proteinExistence type="predicted"/>
<sequence>MTNNNFIEIGRIDSRKLKANSSRKPRNPLNQIYVFYPMKKLNTPTTTSDMGALFLTTNSAAKCLTSMGSVRILSKCSEKSVLKLNLDGIEEFSMSESQHRLSMCRSKKPLLETIILLVALRHGEDIS</sequence>
<protein>
    <submittedName>
        <fullName evidence="1">Uncharacterized protein</fullName>
    </submittedName>
</protein>
<organism evidence="1 2">
    <name type="scientific">Forsythia ovata</name>
    <dbReference type="NCBI Taxonomy" id="205694"/>
    <lineage>
        <taxon>Eukaryota</taxon>
        <taxon>Viridiplantae</taxon>
        <taxon>Streptophyta</taxon>
        <taxon>Embryophyta</taxon>
        <taxon>Tracheophyta</taxon>
        <taxon>Spermatophyta</taxon>
        <taxon>Magnoliopsida</taxon>
        <taxon>eudicotyledons</taxon>
        <taxon>Gunneridae</taxon>
        <taxon>Pentapetalae</taxon>
        <taxon>asterids</taxon>
        <taxon>lamiids</taxon>
        <taxon>Lamiales</taxon>
        <taxon>Oleaceae</taxon>
        <taxon>Forsythieae</taxon>
        <taxon>Forsythia</taxon>
    </lineage>
</organism>
<dbReference type="AlphaFoldDB" id="A0ABD1WYZ0"/>
<dbReference type="Proteomes" id="UP001604277">
    <property type="component" value="Unassembled WGS sequence"/>
</dbReference>
<comment type="caution">
    <text evidence="1">The sequence shown here is derived from an EMBL/GenBank/DDBJ whole genome shotgun (WGS) entry which is preliminary data.</text>
</comment>
<accession>A0ABD1WYZ0</accession>
<name>A0ABD1WYZ0_9LAMI</name>